<dbReference type="PANTHER" id="PTHR43289">
    <property type="entry name" value="MITOGEN-ACTIVATED PROTEIN KINASE KINASE KINASE 20-RELATED"/>
    <property type="match status" value="1"/>
</dbReference>
<dbReference type="Gene3D" id="3.30.200.20">
    <property type="entry name" value="Phosphorylase Kinase, domain 1"/>
    <property type="match status" value="1"/>
</dbReference>
<dbReference type="InterPro" id="IPR017441">
    <property type="entry name" value="Protein_kinase_ATP_BS"/>
</dbReference>
<name>A0A517ZS19_9PLAN</name>
<reference evidence="10 11" key="1">
    <citation type="submission" date="2019-02" db="EMBL/GenBank/DDBJ databases">
        <title>Deep-cultivation of Planctomycetes and their phenomic and genomic characterization uncovers novel biology.</title>
        <authorList>
            <person name="Wiegand S."/>
            <person name="Jogler M."/>
            <person name="Boedeker C."/>
            <person name="Pinto D."/>
            <person name="Vollmers J."/>
            <person name="Rivas-Marin E."/>
            <person name="Kohn T."/>
            <person name="Peeters S.H."/>
            <person name="Heuer A."/>
            <person name="Rast P."/>
            <person name="Oberbeckmann S."/>
            <person name="Bunk B."/>
            <person name="Jeske O."/>
            <person name="Meyerdierks A."/>
            <person name="Storesund J.E."/>
            <person name="Kallscheuer N."/>
            <person name="Luecker S."/>
            <person name="Lage O.M."/>
            <person name="Pohl T."/>
            <person name="Merkel B.J."/>
            <person name="Hornburger P."/>
            <person name="Mueller R.-W."/>
            <person name="Bruemmer F."/>
            <person name="Labrenz M."/>
            <person name="Spormann A.M."/>
            <person name="Op den Camp H."/>
            <person name="Overmann J."/>
            <person name="Amann R."/>
            <person name="Jetten M.S.M."/>
            <person name="Mascher T."/>
            <person name="Medema M.H."/>
            <person name="Devos D.P."/>
            <person name="Kaster A.-K."/>
            <person name="Ovreas L."/>
            <person name="Rohde M."/>
            <person name="Galperin M.Y."/>
            <person name="Jogler C."/>
        </authorList>
    </citation>
    <scope>NUCLEOTIDE SEQUENCE [LARGE SCALE GENOMIC DNA]</scope>
    <source>
        <strain evidence="10 11">Mal52</strain>
    </source>
</reference>
<dbReference type="AlphaFoldDB" id="A0A517ZS19"/>
<proteinExistence type="predicted"/>
<dbReference type="PROSITE" id="PS50011">
    <property type="entry name" value="PROTEIN_KINASE_DOM"/>
    <property type="match status" value="1"/>
</dbReference>
<dbReference type="SUPFAM" id="SSF56112">
    <property type="entry name" value="Protein kinase-like (PK-like)"/>
    <property type="match status" value="1"/>
</dbReference>
<sequence length="547" mass="60717">MSSDPSQIGPYLITQKIGAGGMGTVYLGHHTDSHKVAAVKVLPSSMAREAGFVARFEREIESLRRLSNPHIIELFESGTDDDTYYYAMEYVDGETLADLIRREKRLPWRQVVDIGIQTCSALKSAHDAGIIHRDLKPSNLMLTDEGVVKLTDFGIAQVFATSKLTATGGIVGTAEFMSPEQADGRRASKQSDLYSLGAVLYALVTGRPPFSGSTSSEVIHKHKYGQFERPSLLVPEIPSWLEVIICQLLEKEPEKRFPDAYVLARQLEQVRKRVELSMRDTITSLPSQGDVGPTIAISPEPDFGGATMMKDLVGQELERLHGEHPISAFFNRTPVLILSLVLVIAGGFFWFRDTQLPAAERFEAAREILDGAESEQWLTAGKEMQALIAEDPDTWQDEVAPYLDKVELYKLKNTLGRKARKTLRKGPSSEPERLLLLAQNHREQGDLAAATKVLAALTTLLNENPDYADLNQVGEQLLAEISAERESMENTESMLISALDRADRLQKDGNREGARQIWLSVLELYENEAALRPYTARASEGLKAESH</sequence>
<dbReference type="KEGG" id="sdyn:Mal52_37690"/>
<keyword evidence="3 10" id="KW-0808">Transferase</keyword>
<dbReference type="Proteomes" id="UP000319383">
    <property type="component" value="Chromosome"/>
</dbReference>
<dbReference type="SMART" id="SM00220">
    <property type="entry name" value="S_TKc"/>
    <property type="match status" value="1"/>
</dbReference>
<keyword evidence="6 7" id="KW-0067">ATP-binding</keyword>
<keyword evidence="8" id="KW-1133">Transmembrane helix</keyword>
<dbReference type="InterPro" id="IPR011009">
    <property type="entry name" value="Kinase-like_dom_sf"/>
</dbReference>
<evidence type="ECO:0000256" key="1">
    <source>
        <dbReference type="ARBA" id="ARBA00012513"/>
    </source>
</evidence>
<evidence type="ECO:0000259" key="9">
    <source>
        <dbReference type="PROSITE" id="PS50011"/>
    </source>
</evidence>
<evidence type="ECO:0000313" key="10">
    <source>
        <dbReference type="EMBL" id="QDU45277.1"/>
    </source>
</evidence>
<evidence type="ECO:0000256" key="5">
    <source>
        <dbReference type="ARBA" id="ARBA00022777"/>
    </source>
</evidence>
<dbReference type="PROSITE" id="PS00107">
    <property type="entry name" value="PROTEIN_KINASE_ATP"/>
    <property type="match status" value="1"/>
</dbReference>
<evidence type="ECO:0000256" key="8">
    <source>
        <dbReference type="SAM" id="Phobius"/>
    </source>
</evidence>
<dbReference type="FunFam" id="1.10.510.10:FF:000021">
    <property type="entry name" value="Serine/threonine protein kinase"/>
    <property type="match status" value="1"/>
</dbReference>
<dbReference type="InterPro" id="IPR008271">
    <property type="entry name" value="Ser/Thr_kinase_AS"/>
</dbReference>
<keyword evidence="2" id="KW-0723">Serine/threonine-protein kinase</keyword>
<dbReference type="PANTHER" id="PTHR43289:SF6">
    <property type="entry name" value="SERINE_THREONINE-PROTEIN KINASE NEKL-3"/>
    <property type="match status" value="1"/>
</dbReference>
<protein>
    <recommendedName>
        <fullName evidence="1">non-specific serine/threonine protein kinase</fullName>
        <ecNumber evidence="1">2.7.11.1</ecNumber>
    </recommendedName>
</protein>
<dbReference type="RefSeq" id="WP_145377670.1">
    <property type="nucleotide sequence ID" value="NZ_CP036276.1"/>
</dbReference>
<dbReference type="EC" id="2.7.11.1" evidence="1"/>
<evidence type="ECO:0000256" key="2">
    <source>
        <dbReference type="ARBA" id="ARBA00022527"/>
    </source>
</evidence>
<dbReference type="Gene3D" id="1.10.510.10">
    <property type="entry name" value="Transferase(Phosphotransferase) domain 1"/>
    <property type="match status" value="1"/>
</dbReference>
<keyword evidence="4 7" id="KW-0547">Nucleotide-binding</keyword>
<dbReference type="PROSITE" id="PS00108">
    <property type="entry name" value="PROTEIN_KINASE_ST"/>
    <property type="match status" value="1"/>
</dbReference>
<dbReference type="CDD" id="cd14014">
    <property type="entry name" value="STKc_PknB_like"/>
    <property type="match status" value="1"/>
</dbReference>
<feature type="transmembrane region" description="Helical" evidence="8">
    <location>
        <begin position="333"/>
        <end position="351"/>
    </location>
</feature>
<keyword evidence="8" id="KW-0812">Transmembrane</keyword>
<evidence type="ECO:0000256" key="7">
    <source>
        <dbReference type="PROSITE-ProRule" id="PRU10141"/>
    </source>
</evidence>
<dbReference type="GO" id="GO:0005524">
    <property type="term" value="F:ATP binding"/>
    <property type="evidence" value="ECO:0007669"/>
    <property type="project" value="UniProtKB-UniRule"/>
</dbReference>
<evidence type="ECO:0000256" key="3">
    <source>
        <dbReference type="ARBA" id="ARBA00022679"/>
    </source>
</evidence>
<evidence type="ECO:0000256" key="4">
    <source>
        <dbReference type="ARBA" id="ARBA00022741"/>
    </source>
</evidence>
<dbReference type="Pfam" id="PF00069">
    <property type="entry name" value="Pkinase"/>
    <property type="match status" value="1"/>
</dbReference>
<keyword evidence="8" id="KW-0472">Membrane</keyword>
<gene>
    <name evidence="10" type="primary">prkC_9</name>
    <name evidence="10" type="ORF">Mal52_37690</name>
</gene>
<keyword evidence="11" id="KW-1185">Reference proteome</keyword>
<evidence type="ECO:0000256" key="6">
    <source>
        <dbReference type="ARBA" id="ARBA00022840"/>
    </source>
</evidence>
<accession>A0A517ZS19</accession>
<dbReference type="GO" id="GO:0004674">
    <property type="term" value="F:protein serine/threonine kinase activity"/>
    <property type="evidence" value="ECO:0007669"/>
    <property type="project" value="UniProtKB-KW"/>
</dbReference>
<feature type="domain" description="Protein kinase" evidence="9">
    <location>
        <begin position="11"/>
        <end position="270"/>
    </location>
</feature>
<dbReference type="EMBL" id="CP036276">
    <property type="protein sequence ID" value="QDU45277.1"/>
    <property type="molecule type" value="Genomic_DNA"/>
</dbReference>
<dbReference type="InterPro" id="IPR000719">
    <property type="entry name" value="Prot_kinase_dom"/>
</dbReference>
<evidence type="ECO:0000313" key="11">
    <source>
        <dbReference type="Proteomes" id="UP000319383"/>
    </source>
</evidence>
<organism evidence="10 11">
    <name type="scientific">Symmachiella dynata</name>
    <dbReference type="NCBI Taxonomy" id="2527995"/>
    <lineage>
        <taxon>Bacteria</taxon>
        <taxon>Pseudomonadati</taxon>
        <taxon>Planctomycetota</taxon>
        <taxon>Planctomycetia</taxon>
        <taxon>Planctomycetales</taxon>
        <taxon>Planctomycetaceae</taxon>
        <taxon>Symmachiella</taxon>
    </lineage>
</organism>
<feature type="binding site" evidence="7">
    <location>
        <position position="40"/>
    </location>
    <ligand>
        <name>ATP</name>
        <dbReference type="ChEBI" id="CHEBI:30616"/>
    </ligand>
</feature>
<keyword evidence="5 10" id="KW-0418">Kinase</keyword>